<keyword evidence="7" id="KW-1185">Reference proteome</keyword>
<comment type="caution">
    <text evidence="6">The sequence shown here is derived from an EMBL/GenBank/DDBJ whole genome shotgun (WGS) entry which is preliminary data.</text>
</comment>
<dbReference type="Gene3D" id="2.60.40.1760">
    <property type="entry name" value="glycosyl hydrolase (family 31)"/>
    <property type="match status" value="1"/>
</dbReference>
<dbReference type="CDD" id="cd14752">
    <property type="entry name" value="GH31_N"/>
    <property type="match status" value="1"/>
</dbReference>
<dbReference type="PANTHER" id="PTHR43863">
    <property type="entry name" value="HYDROLASE, PUTATIVE (AFU_ORTHOLOGUE AFUA_1G03140)-RELATED"/>
    <property type="match status" value="1"/>
</dbReference>
<gene>
    <name evidence="6" type="ORF">NA57DRAFT_71286</name>
</gene>
<dbReference type="SUPFAM" id="SSF51445">
    <property type="entry name" value="(Trans)glycosidases"/>
    <property type="match status" value="1"/>
</dbReference>
<dbReference type="InterPro" id="IPR017853">
    <property type="entry name" value="GH"/>
</dbReference>
<dbReference type="SUPFAM" id="SSF51011">
    <property type="entry name" value="Glycosyl hydrolase domain"/>
    <property type="match status" value="1"/>
</dbReference>
<feature type="domain" description="Glycoside hydrolase family 31 TIM barrel" evidence="4">
    <location>
        <begin position="270"/>
        <end position="626"/>
    </location>
</feature>
<reference evidence="6" key="1">
    <citation type="journal article" date="2020" name="Stud. Mycol.">
        <title>101 Dothideomycetes genomes: a test case for predicting lifestyles and emergence of pathogens.</title>
        <authorList>
            <person name="Haridas S."/>
            <person name="Albert R."/>
            <person name="Binder M."/>
            <person name="Bloem J."/>
            <person name="Labutti K."/>
            <person name="Salamov A."/>
            <person name="Andreopoulos B."/>
            <person name="Baker S."/>
            <person name="Barry K."/>
            <person name="Bills G."/>
            <person name="Bluhm B."/>
            <person name="Cannon C."/>
            <person name="Castanera R."/>
            <person name="Culley D."/>
            <person name="Daum C."/>
            <person name="Ezra D."/>
            <person name="Gonzalez J."/>
            <person name="Henrissat B."/>
            <person name="Kuo A."/>
            <person name="Liang C."/>
            <person name="Lipzen A."/>
            <person name="Lutzoni F."/>
            <person name="Magnuson J."/>
            <person name="Mondo S."/>
            <person name="Nolan M."/>
            <person name="Ohm R."/>
            <person name="Pangilinan J."/>
            <person name="Park H.-J."/>
            <person name="Ramirez L."/>
            <person name="Alfaro M."/>
            <person name="Sun H."/>
            <person name="Tritt A."/>
            <person name="Yoshinaga Y."/>
            <person name="Zwiers L.-H."/>
            <person name="Turgeon B."/>
            <person name="Goodwin S."/>
            <person name="Spatafora J."/>
            <person name="Crous P."/>
            <person name="Grigoriev I."/>
        </authorList>
    </citation>
    <scope>NUCLEOTIDE SEQUENCE</scope>
    <source>
        <strain evidence="6">CBS 133067</strain>
    </source>
</reference>
<dbReference type="Gene3D" id="2.60.40.1180">
    <property type="entry name" value="Golgi alpha-mannosidase II"/>
    <property type="match status" value="1"/>
</dbReference>
<dbReference type="PANTHER" id="PTHR43863:SF2">
    <property type="entry name" value="MALTASE-GLUCOAMYLASE"/>
    <property type="match status" value="1"/>
</dbReference>
<feature type="signal peptide" evidence="3">
    <location>
        <begin position="1"/>
        <end position="20"/>
    </location>
</feature>
<evidence type="ECO:0000313" key="6">
    <source>
        <dbReference type="EMBL" id="KAF2105091.1"/>
    </source>
</evidence>
<comment type="similarity">
    <text evidence="1 2">Belongs to the glycosyl hydrolase 31 family.</text>
</comment>
<dbReference type="InterPro" id="IPR051816">
    <property type="entry name" value="Glycosyl_Hydrolase_31"/>
</dbReference>
<dbReference type="InterPro" id="IPR000322">
    <property type="entry name" value="Glyco_hydro_31_TIM"/>
</dbReference>
<dbReference type="Pfam" id="PF21365">
    <property type="entry name" value="Glyco_hydro_31_3rd"/>
    <property type="match status" value="1"/>
</dbReference>
<dbReference type="InterPro" id="IPR013780">
    <property type="entry name" value="Glyco_hydro_b"/>
</dbReference>
<dbReference type="OrthoDB" id="10070917at2759"/>
<evidence type="ECO:0000256" key="3">
    <source>
        <dbReference type="SAM" id="SignalP"/>
    </source>
</evidence>
<dbReference type="GO" id="GO:0005975">
    <property type="term" value="P:carbohydrate metabolic process"/>
    <property type="evidence" value="ECO:0007669"/>
    <property type="project" value="InterPro"/>
</dbReference>
<sequence>MKPLSVLAAFISALIPFSSAQSSSSGSPCSAPSSKGFRMKHGFETVLVQPFGCDGFRVRAWPFKPPAGNEISFLYDPPLEGFENGKAHGMSFDTTSTGNTSVELRNGKILMRTIGGTYQYNTSLAFYRVEDDGSESLLLNEYSPTKSKNPRYYEWNGPGSEFYAEFAWTSDPTEQIYGTGQQQDHMVNKKGQTIDLLNFNSYIPTPMFMSNRGYGFVWNSAAEGRMEFGPFRTRITSDASSVVDYVILTADKGDYDGLQQKLSAVTGRAPTPPDWSLGYLHSKLRYENQTEILLLANNFKKYQIPVSLIVIDYQSWAHQGDWGLDPGLWPNVSYMAEQVKKITGAEMMASLWPSVEDASENYLYMQANGLLSATRSGPGTTDSWNGSYIRNYDATNPEAREFLWNTLKRNYFDKGIKNFWIDQADGGALGEAWENNGQDSYIESLPYALPDVLYHTGTQKSTGKLYPWAHQQAIEEGQRNATDTKPGSACEYLSLSRSGYIGSQRFCSMIWSGDTTAVWNTLALQVSAGLSMAATGMGWWTLDAGGFQSDPTVSWSNNIDEPQYRELYVRWQQWSTFLPFMRNHGSRACNHLHAFTCDNEPWTYGAQNTPIIKSYIEMRYALHDYVKAVFAQFSKSGRMIMRPLYMDFETTDSKISNMVRTNTNATTQQYMFGPRLLVTPVTLPGKKEWDVYLPQTKNGNGTKPWTYWWTNQTYAGGQTVTVPAPLEHIPLFHLGSRGDVVSGNVF</sequence>
<dbReference type="Proteomes" id="UP000799772">
    <property type="component" value="Unassembled WGS sequence"/>
</dbReference>
<dbReference type="GO" id="GO:0030246">
    <property type="term" value="F:carbohydrate binding"/>
    <property type="evidence" value="ECO:0007669"/>
    <property type="project" value="InterPro"/>
</dbReference>
<evidence type="ECO:0000313" key="7">
    <source>
        <dbReference type="Proteomes" id="UP000799772"/>
    </source>
</evidence>
<evidence type="ECO:0000256" key="2">
    <source>
        <dbReference type="RuleBase" id="RU361185"/>
    </source>
</evidence>
<name>A0A9P4IVL1_9PEZI</name>
<evidence type="ECO:0000256" key="1">
    <source>
        <dbReference type="ARBA" id="ARBA00007806"/>
    </source>
</evidence>
<feature type="chain" id="PRO_5040311870" evidence="3">
    <location>
        <begin position="21"/>
        <end position="746"/>
    </location>
</feature>
<keyword evidence="2" id="KW-0326">Glycosidase</keyword>
<dbReference type="Pfam" id="PF01055">
    <property type="entry name" value="Glyco_hydro_31_2nd"/>
    <property type="match status" value="1"/>
</dbReference>
<dbReference type="SUPFAM" id="SSF74650">
    <property type="entry name" value="Galactose mutarotase-like"/>
    <property type="match status" value="1"/>
</dbReference>
<keyword evidence="3" id="KW-0732">Signal</keyword>
<protein>
    <submittedName>
        <fullName evidence="6">Alpha-glucosidase</fullName>
    </submittedName>
</protein>
<dbReference type="Gene3D" id="3.20.20.80">
    <property type="entry name" value="Glycosidases"/>
    <property type="match status" value="1"/>
</dbReference>
<accession>A0A9P4IVL1</accession>
<dbReference type="AlphaFoldDB" id="A0A9P4IVL1"/>
<dbReference type="InterPro" id="IPR048395">
    <property type="entry name" value="Glyco_hydro_31_C"/>
</dbReference>
<organism evidence="6 7">
    <name type="scientific">Rhizodiscina lignyota</name>
    <dbReference type="NCBI Taxonomy" id="1504668"/>
    <lineage>
        <taxon>Eukaryota</taxon>
        <taxon>Fungi</taxon>
        <taxon>Dikarya</taxon>
        <taxon>Ascomycota</taxon>
        <taxon>Pezizomycotina</taxon>
        <taxon>Dothideomycetes</taxon>
        <taxon>Pleosporomycetidae</taxon>
        <taxon>Aulographales</taxon>
        <taxon>Rhizodiscinaceae</taxon>
        <taxon>Rhizodiscina</taxon>
    </lineage>
</organism>
<proteinExistence type="inferred from homology"/>
<dbReference type="EMBL" id="ML978121">
    <property type="protein sequence ID" value="KAF2105091.1"/>
    <property type="molecule type" value="Genomic_DNA"/>
</dbReference>
<dbReference type="GO" id="GO:0004553">
    <property type="term" value="F:hydrolase activity, hydrolyzing O-glycosyl compounds"/>
    <property type="evidence" value="ECO:0007669"/>
    <property type="project" value="InterPro"/>
</dbReference>
<keyword evidence="2" id="KW-0378">Hydrolase</keyword>
<evidence type="ECO:0000259" key="4">
    <source>
        <dbReference type="Pfam" id="PF01055"/>
    </source>
</evidence>
<dbReference type="InterPro" id="IPR011013">
    <property type="entry name" value="Gal_mutarotase_sf_dom"/>
</dbReference>
<evidence type="ECO:0000259" key="5">
    <source>
        <dbReference type="Pfam" id="PF21365"/>
    </source>
</evidence>
<feature type="domain" description="Glycosyl hydrolase family 31 C-terminal" evidence="5">
    <location>
        <begin position="637"/>
        <end position="732"/>
    </location>
</feature>